<evidence type="ECO:0000256" key="6">
    <source>
        <dbReference type="ARBA" id="ARBA00022485"/>
    </source>
</evidence>
<keyword evidence="11" id="KW-0547">Nucleotide-binding</keyword>
<dbReference type="PANTHER" id="PTHR24421:SF10">
    <property type="entry name" value="NITRATE_NITRITE SENSOR PROTEIN NARQ"/>
    <property type="match status" value="1"/>
</dbReference>
<evidence type="ECO:0000256" key="18">
    <source>
        <dbReference type="ARBA" id="ARBA00030800"/>
    </source>
</evidence>
<evidence type="ECO:0000256" key="15">
    <source>
        <dbReference type="ARBA" id="ARBA00023012"/>
    </source>
</evidence>
<keyword evidence="12 20" id="KW-0418">Kinase</keyword>
<keyword evidence="8" id="KW-0597">Phosphoprotein</keyword>
<dbReference type="GO" id="GO:0046983">
    <property type="term" value="F:protein dimerization activity"/>
    <property type="evidence" value="ECO:0007669"/>
    <property type="project" value="InterPro"/>
</dbReference>
<dbReference type="InterPro" id="IPR050482">
    <property type="entry name" value="Sensor_HK_TwoCompSys"/>
</dbReference>
<name>A0A4Q2UT01_9BACT</name>
<keyword evidence="7" id="KW-0963">Cytoplasm</keyword>
<evidence type="ECO:0000256" key="10">
    <source>
        <dbReference type="ARBA" id="ARBA00022723"/>
    </source>
</evidence>
<evidence type="ECO:0000313" key="20">
    <source>
        <dbReference type="EMBL" id="RYC72242.1"/>
    </source>
</evidence>
<accession>A0A4Q2UT01</accession>
<evidence type="ECO:0000256" key="5">
    <source>
        <dbReference type="ARBA" id="ARBA00017322"/>
    </source>
</evidence>
<keyword evidence="14" id="KW-0408">Iron</keyword>
<dbReference type="PRINTS" id="PR00344">
    <property type="entry name" value="BCTRLSENSOR"/>
</dbReference>
<evidence type="ECO:0000256" key="1">
    <source>
        <dbReference type="ARBA" id="ARBA00000085"/>
    </source>
</evidence>
<comment type="subcellular location">
    <subcellularLocation>
        <location evidence="3">Cytoplasm</location>
    </subcellularLocation>
</comment>
<dbReference type="EMBL" id="SBLB01000001">
    <property type="protein sequence ID" value="RYC72242.1"/>
    <property type="molecule type" value="Genomic_DNA"/>
</dbReference>
<evidence type="ECO:0000256" key="17">
    <source>
        <dbReference type="ARBA" id="ARBA00024827"/>
    </source>
</evidence>
<dbReference type="GO" id="GO:0051539">
    <property type="term" value="F:4 iron, 4 sulfur cluster binding"/>
    <property type="evidence" value="ECO:0007669"/>
    <property type="project" value="UniProtKB-KW"/>
</dbReference>
<evidence type="ECO:0000259" key="19">
    <source>
        <dbReference type="PROSITE" id="PS50109"/>
    </source>
</evidence>
<evidence type="ECO:0000256" key="2">
    <source>
        <dbReference type="ARBA" id="ARBA00001966"/>
    </source>
</evidence>
<dbReference type="Gene3D" id="1.20.5.1930">
    <property type="match status" value="1"/>
</dbReference>
<organism evidence="20 21">
    <name type="scientific">Spirosoma sordidisoli</name>
    <dbReference type="NCBI Taxonomy" id="2502893"/>
    <lineage>
        <taxon>Bacteria</taxon>
        <taxon>Pseudomonadati</taxon>
        <taxon>Bacteroidota</taxon>
        <taxon>Cytophagia</taxon>
        <taxon>Cytophagales</taxon>
        <taxon>Cytophagaceae</taxon>
        <taxon>Spirosoma</taxon>
    </lineage>
</organism>
<dbReference type="GO" id="GO:0000155">
    <property type="term" value="F:phosphorelay sensor kinase activity"/>
    <property type="evidence" value="ECO:0007669"/>
    <property type="project" value="InterPro"/>
</dbReference>
<evidence type="ECO:0000256" key="7">
    <source>
        <dbReference type="ARBA" id="ARBA00022490"/>
    </source>
</evidence>
<sequence>MQEKYQRELLQSQLEIQNQTLQQIAEELHDHIGQLLTVAAMRLNQLEDDSIDAAVQQSVRQTRDVVSTIITDVRALAKTLDQNTVQRFGLLPSLSLELDRIQRTGRIQTRFIESGEVYPLGQQVDIVLLRMSQELLNNVLKHARARTVTVSVDYQPDRLTLTVADDGQGFSQDDVAARPINESGSGMSNLHRRAELLGGTLSVQSRLGAGTTVTVLLPRNYTR</sequence>
<dbReference type="InterPro" id="IPR004358">
    <property type="entry name" value="Sig_transdc_His_kin-like_C"/>
</dbReference>
<proteinExistence type="predicted"/>
<dbReference type="SMART" id="SM00387">
    <property type="entry name" value="HATPase_c"/>
    <property type="match status" value="1"/>
</dbReference>
<dbReference type="PROSITE" id="PS50109">
    <property type="entry name" value="HIS_KIN"/>
    <property type="match status" value="1"/>
</dbReference>
<keyword evidence="6" id="KW-0004">4Fe-4S</keyword>
<feature type="domain" description="Histidine kinase" evidence="19">
    <location>
        <begin position="23"/>
        <end position="221"/>
    </location>
</feature>
<evidence type="ECO:0000313" key="21">
    <source>
        <dbReference type="Proteomes" id="UP000290407"/>
    </source>
</evidence>
<evidence type="ECO:0000256" key="8">
    <source>
        <dbReference type="ARBA" id="ARBA00022553"/>
    </source>
</evidence>
<gene>
    <name evidence="20" type="ORF">EQG79_07345</name>
</gene>
<keyword evidence="13" id="KW-0067">ATP-binding</keyword>
<dbReference type="GO" id="GO:0005524">
    <property type="term" value="F:ATP binding"/>
    <property type="evidence" value="ECO:0007669"/>
    <property type="project" value="UniProtKB-KW"/>
</dbReference>
<dbReference type="CDD" id="cd16917">
    <property type="entry name" value="HATPase_UhpB-NarQ-NarX-like"/>
    <property type="match status" value="1"/>
</dbReference>
<keyword evidence="16" id="KW-0411">Iron-sulfur</keyword>
<dbReference type="Gene3D" id="3.30.565.10">
    <property type="entry name" value="Histidine kinase-like ATPase, C-terminal domain"/>
    <property type="match status" value="1"/>
</dbReference>
<evidence type="ECO:0000256" key="16">
    <source>
        <dbReference type="ARBA" id="ARBA00023014"/>
    </source>
</evidence>
<dbReference type="PANTHER" id="PTHR24421">
    <property type="entry name" value="NITRATE/NITRITE SENSOR PROTEIN NARX-RELATED"/>
    <property type="match status" value="1"/>
</dbReference>
<comment type="function">
    <text evidence="17">Member of the two-component regulatory system NreB/NreC involved in the control of dissimilatory nitrate/nitrite reduction in response to oxygen. NreB functions as a direct oxygen sensor histidine kinase which is autophosphorylated, in the absence of oxygen, probably at the conserved histidine residue, and transfers its phosphate group probably to a conserved aspartate residue of NreC. NreB/NreC activates the expression of the nitrate (narGHJI) and nitrite (nir) reductase operons, as well as the putative nitrate transporter gene narT.</text>
</comment>
<protein>
    <recommendedName>
        <fullName evidence="5">Oxygen sensor histidine kinase NreB</fullName>
        <ecNumber evidence="4">2.7.13.3</ecNumber>
    </recommendedName>
    <alternativeName>
        <fullName evidence="18">Nitrogen regulation protein B</fullName>
    </alternativeName>
</protein>
<comment type="caution">
    <text evidence="20">The sequence shown here is derived from an EMBL/GenBank/DDBJ whole genome shotgun (WGS) entry which is preliminary data.</text>
</comment>
<dbReference type="GO" id="GO:0005737">
    <property type="term" value="C:cytoplasm"/>
    <property type="evidence" value="ECO:0007669"/>
    <property type="project" value="UniProtKB-SubCell"/>
</dbReference>
<dbReference type="GO" id="GO:0046872">
    <property type="term" value="F:metal ion binding"/>
    <property type="evidence" value="ECO:0007669"/>
    <property type="project" value="UniProtKB-KW"/>
</dbReference>
<evidence type="ECO:0000256" key="12">
    <source>
        <dbReference type="ARBA" id="ARBA00022777"/>
    </source>
</evidence>
<dbReference type="InterPro" id="IPR005467">
    <property type="entry name" value="His_kinase_dom"/>
</dbReference>
<evidence type="ECO:0000256" key="13">
    <source>
        <dbReference type="ARBA" id="ARBA00022840"/>
    </source>
</evidence>
<dbReference type="InterPro" id="IPR003594">
    <property type="entry name" value="HATPase_dom"/>
</dbReference>
<dbReference type="InterPro" id="IPR036890">
    <property type="entry name" value="HATPase_C_sf"/>
</dbReference>
<dbReference type="SUPFAM" id="SSF55874">
    <property type="entry name" value="ATPase domain of HSP90 chaperone/DNA topoisomerase II/histidine kinase"/>
    <property type="match status" value="1"/>
</dbReference>
<dbReference type="GO" id="GO:0016020">
    <property type="term" value="C:membrane"/>
    <property type="evidence" value="ECO:0007669"/>
    <property type="project" value="InterPro"/>
</dbReference>
<evidence type="ECO:0000256" key="4">
    <source>
        <dbReference type="ARBA" id="ARBA00012438"/>
    </source>
</evidence>
<keyword evidence="15" id="KW-0902">Two-component regulatory system</keyword>
<dbReference type="Pfam" id="PF02518">
    <property type="entry name" value="HATPase_c"/>
    <property type="match status" value="1"/>
</dbReference>
<dbReference type="Pfam" id="PF07730">
    <property type="entry name" value="HisKA_3"/>
    <property type="match status" value="1"/>
</dbReference>
<reference evidence="20 21" key="1">
    <citation type="submission" date="2019-01" db="EMBL/GenBank/DDBJ databases">
        <title>Spirosoma flava sp. nov., a propanil-degrading bacterium isolated from herbicide-contaminated soil.</title>
        <authorList>
            <person name="Zhang L."/>
            <person name="Jiang J.-D."/>
        </authorList>
    </citation>
    <scope>NUCLEOTIDE SEQUENCE [LARGE SCALE GENOMIC DNA]</scope>
    <source>
        <strain evidence="20 21">TY50</strain>
    </source>
</reference>
<dbReference type="AlphaFoldDB" id="A0A4Q2UT01"/>
<dbReference type="EC" id="2.7.13.3" evidence="4"/>
<comment type="catalytic activity">
    <reaction evidence="1">
        <text>ATP + protein L-histidine = ADP + protein N-phospho-L-histidine.</text>
        <dbReference type="EC" id="2.7.13.3"/>
    </reaction>
</comment>
<keyword evidence="9" id="KW-0808">Transferase</keyword>
<dbReference type="InterPro" id="IPR011712">
    <property type="entry name" value="Sig_transdc_His_kin_sub3_dim/P"/>
</dbReference>
<evidence type="ECO:0000256" key="14">
    <source>
        <dbReference type="ARBA" id="ARBA00023004"/>
    </source>
</evidence>
<evidence type="ECO:0000256" key="3">
    <source>
        <dbReference type="ARBA" id="ARBA00004496"/>
    </source>
</evidence>
<evidence type="ECO:0000256" key="9">
    <source>
        <dbReference type="ARBA" id="ARBA00022679"/>
    </source>
</evidence>
<comment type="cofactor">
    <cofactor evidence="2">
        <name>[4Fe-4S] cluster</name>
        <dbReference type="ChEBI" id="CHEBI:49883"/>
    </cofactor>
</comment>
<evidence type="ECO:0000256" key="11">
    <source>
        <dbReference type="ARBA" id="ARBA00022741"/>
    </source>
</evidence>
<keyword evidence="10" id="KW-0479">Metal-binding</keyword>
<keyword evidence="21" id="KW-1185">Reference proteome</keyword>
<dbReference type="Proteomes" id="UP000290407">
    <property type="component" value="Unassembled WGS sequence"/>
</dbReference>